<evidence type="ECO:0000256" key="1">
    <source>
        <dbReference type="ARBA" id="ARBA00022649"/>
    </source>
</evidence>
<proteinExistence type="inferred from homology"/>
<keyword evidence="2 5" id="KW-0540">Nuclease</keyword>
<dbReference type="HAMAP" id="MF_00265">
    <property type="entry name" value="VapC_Nob1"/>
    <property type="match status" value="1"/>
</dbReference>
<dbReference type="Pfam" id="PF01850">
    <property type="entry name" value="PIN"/>
    <property type="match status" value="1"/>
</dbReference>
<dbReference type="Gene3D" id="3.40.50.1010">
    <property type="entry name" value="5'-nuclease"/>
    <property type="match status" value="1"/>
</dbReference>
<comment type="similarity">
    <text evidence="5">Belongs to the PINc/VapC protein family.</text>
</comment>
<accession>A0A4R5PJD1</accession>
<protein>
    <recommendedName>
        <fullName evidence="5">Ribonuclease VapC</fullName>
        <shortName evidence="5">RNase VapC</shortName>
        <ecNumber evidence="5">3.1.-.-</ecNumber>
    </recommendedName>
    <alternativeName>
        <fullName evidence="5">Toxin VapC</fullName>
    </alternativeName>
</protein>
<dbReference type="GO" id="GO:0090729">
    <property type="term" value="F:toxin activity"/>
    <property type="evidence" value="ECO:0007669"/>
    <property type="project" value="UniProtKB-KW"/>
</dbReference>
<reference evidence="7 8" key="1">
    <citation type="journal article" date="2013" name="Int. J. Syst. Evol. Microbiol.">
        <title>Hoeflea suaedae sp. nov., an endophytic bacterium isolated from the root of the halophyte Suaeda maritima.</title>
        <authorList>
            <person name="Chung E.J."/>
            <person name="Park J.A."/>
            <person name="Pramanik P."/>
            <person name="Bibi F."/>
            <person name="Jeon C.O."/>
            <person name="Chung Y.R."/>
        </authorList>
    </citation>
    <scope>NUCLEOTIDE SEQUENCE [LARGE SCALE GENOMIC DNA]</scope>
    <source>
        <strain evidence="7 8">YC6898</strain>
    </source>
</reference>
<keyword evidence="5" id="KW-0800">Toxin</keyword>
<feature type="binding site" evidence="5">
    <location>
        <position position="110"/>
    </location>
    <ligand>
        <name>Mg(2+)</name>
        <dbReference type="ChEBI" id="CHEBI:18420"/>
    </ligand>
</feature>
<dbReference type="EC" id="3.1.-.-" evidence="5"/>
<organism evidence="7 8">
    <name type="scientific">Pseudohoeflea suaedae</name>
    <dbReference type="NCBI Taxonomy" id="877384"/>
    <lineage>
        <taxon>Bacteria</taxon>
        <taxon>Pseudomonadati</taxon>
        <taxon>Pseudomonadota</taxon>
        <taxon>Alphaproteobacteria</taxon>
        <taxon>Hyphomicrobiales</taxon>
        <taxon>Rhizobiaceae</taxon>
        <taxon>Pseudohoeflea</taxon>
    </lineage>
</organism>
<sequence>MGTLSVAEARRTYLDTHVLIAILEKEGALDEWQRAFVNEVDAGDVEGVTSELTLAECLVKPIADQDEALVRAYLSLLGAESTFLHVAGISRPVLLEAARIRAGTGVKLPDAIHVATAQVSGCSVFVSDDRRLASACPMEFRLWSEMGAP</sequence>
<dbReference type="GO" id="GO:0000287">
    <property type="term" value="F:magnesium ion binding"/>
    <property type="evidence" value="ECO:0007669"/>
    <property type="project" value="UniProtKB-UniRule"/>
</dbReference>
<evidence type="ECO:0000313" key="7">
    <source>
        <dbReference type="EMBL" id="TDH35760.1"/>
    </source>
</evidence>
<keyword evidence="5" id="KW-0460">Magnesium</keyword>
<dbReference type="GO" id="GO:0016787">
    <property type="term" value="F:hydrolase activity"/>
    <property type="evidence" value="ECO:0007669"/>
    <property type="project" value="UniProtKB-KW"/>
</dbReference>
<gene>
    <name evidence="5" type="primary">vapC</name>
    <name evidence="7" type="ORF">E2A64_10540</name>
</gene>
<evidence type="ECO:0000256" key="3">
    <source>
        <dbReference type="ARBA" id="ARBA00022723"/>
    </source>
</evidence>
<evidence type="ECO:0000256" key="5">
    <source>
        <dbReference type="HAMAP-Rule" id="MF_00265"/>
    </source>
</evidence>
<feature type="domain" description="PIN" evidence="6">
    <location>
        <begin position="13"/>
        <end position="134"/>
    </location>
</feature>
<evidence type="ECO:0000259" key="6">
    <source>
        <dbReference type="Pfam" id="PF01850"/>
    </source>
</evidence>
<dbReference type="EMBL" id="SMSI01000002">
    <property type="protein sequence ID" value="TDH35760.1"/>
    <property type="molecule type" value="Genomic_DNA"/>
</dbReference>
<dbReference type="InterPro" id="IPR029060">
    <property type="entry name" value="PIN-like_dom_sf"/>
</dbReference>
<dbReference type="InterPro" id="IPR002716">
    <property type="entry name" value="PIN_dom"/>
</dbReference>
<dbReference type="AlphaFoldDB" id="A0A4R5PJD1"/>
<comment type="caution">
    <text evidence="7">The sequence shown here is derived from an EMBL/GenBank/DDBJ whole genome shotgun (WGS) entry which is preliminary data.</text>
</comment>
<comment type="cofactor">
    <cofactor evidence="5">
        <name>Mg(2+)</name>
        <dbReference type="ChEBI" id="CHEBI:18420"/>
    </cofactor>
</comment>
<dbReference type="InterPro" id="IPR022907">
    <property type="entry name" value="VapC_family"/>
</dbReference>
<dbReference type="GO" id="GO:0004540">
    <property type="term" value="F:RNA nuclease activity"/>
    <property type="evidence" value="ECO:0007669"/>
    <property type="project" value="InterPro"/>
</dbReference>
<evidence type="ECO:0000313" key="8">
    <source>
        <dbReference type="Proteomes" id="UP000295131"/>
    </source>
</evidence>
<keyword evidence="4 5" id="KW-0378">Hydrolase</keyword>
<keyword evidence="8" id="KW-1185">Reference proteome</keyword>
<dbReference type="SUPFAM" id="SSF88723">
    <property type="entry name" value="PIN domain-like"/>
    <property type="match status" value="1"/>
</dbReference>
<keyword evidence="1 5" id="KW-1277">Toxin-antitoxin system</keyword>
<evidence type="ECO:0000256" key="2">
    <source>
        <dbReference type="ARBA" id="ARBA00022722"/>
    </source>
</evidence>
<keyword evidence="3 5" id="KW-0479">Metal-binding</keyword>
<evidence type="ECO:0000256" key="4">
    <source>
        <dbReference type="ARBA" id="ARBA00022801"/>
    </source>
</evidence>
<name>A0A4R5PJD1_9HYPH</name>
<comment type="function">
    <text evidence="5">Toxic component of a toxin-antitoxin (TA) system. An RNase.</text>
</comment>
<feature type="binding site" evidence="5">
    <location>
        <position position="15"/>
    </location>
    <ligand>
        <name>Mg(2+)</name>
        <dbReference type="ChEBI" id="CHEBI:18420"/>
    </ligand>
</feature>
<dbReference type="Proteomes" id="UP000295131">
    <property type="component" value="Unassembled WGS sequence"/>
</dbReference>